<feature type="region of interest" description="Disordered" evidence="1">
    <location>
        <begin position="81"/>
        <end position="196"/>
    </location>
</feature>
<accession>A0AA43TUM5</accession>
<evidence type="ECO:0000256" key="1">
    <source>
        <dbReference type="SAM" id="MobiDB-lite"/>
    </source>
</evidence>
<keyword evidence="3" id="KW-1185">Reference proteome</keyword>
<feature type="compositionally biased region" description="Polar residues" evidence="1">
    <location>
        <begin position="556"/>
        <end position="579"/>
    </location>
</feature>
<feature type="region of interest" description="Disordered" evidence="1">
    <location>
        <begin position="315"/>
        <end position="338"/>
    </location>
</feature>
<name>A0AA43TUM5_9LECA</name>
<dbReference type="AlphaFoldDB" id="A0AA43TUM5"/>
<feature type="region of interest" description="Disordered" evidence="1">
    <location>
        <begin position="1"/>
        <end position="69"/>
    </location>
</feature>
<feature type="region of interest" description="Disordered" evidence="1">
    <location>
        <begin position="463"/>
        <end position="624"/>
    </location>
</feature>
<feature type="compositionally biased region" description="Low complexity" evidence="1">
    <location>
        <begin position="1"/>
        <end position="19"/>
    </location>
</feature>
<gene>
    <name evidence="2" type="ORF">OHK93_006514</name>
</gene>
<feature type="compositionally biased region" description="Polar residues" evidence="1">
    <location>
        <begin position="426"/>
        <end position="444"/>
    </location>
</feature>
<feature type="compositionally biased region" description="Basic and acidic residues" evidence="1">
    <location>
        <begin position="270"/>
        <end position="288"/>
    </location>
</feature>
<feature type="region of interest" description="Disordered" evidence="1">
    <location>
        <begin position="226"/>
        <end position="302"/>
    </location>
</feature>
<sequence length="624" mass="66298">MLTASRSRGGLNRGSSSVRGRGRDALSPRNVSTPTKSSKSHKVDEAPRGPAAVDPYQRRERRSHTQIVDLCRPSDFLAFSALAPTKTKPTVTKDEATLQKAKLPTRASGQAGKPDSSLASSTATAQKSQPDVPTSSPTLASDSTLEASSAIETAQESTVHLSAKNFQQADVSRVTATPPADRLPAAVENPSEPDLERSFTREGLLRFLPRLREQLPKDLYAQVEAFVNTEEEEHQPSGDGDLASHEDSVSLAQDSLPCTTPPQVGTFADKTPRELSPARKIITKKEPLSSKSADALPGPSAPLSIVEDSASIEHPSLQSTKAAAAPLRPERPALSAEDEAKLSKGVIVDRPSMAAQSNETNATSVLQESQQAAAAMRSGRQSLAKSLMRQRDALIGEHVHKSRFSHTTTSLEKRFANLRISDTDDSQGTAPNTVEVPASTSNVASHRKGPTLPAFLQAIQRESDSGTAARDQYSGNIESRTSTDPTGSNLGTLGRERPRSTSSSTADPLSFPPSRITPRPGEGPKLPAFLLPRGLHSGSEAATHAAPSVPGRATLKENQNPFARRPNNPNVNTGSQPLASVTNTNTSVSSTPPHLKSRRSKPSGPAVPSFLQEAMAAQKKYGTK</sequence>
<dbReference type="Proteomes" id="UP001161017">
    <property type="component" value="Unassembled WGS sequence"/>
</dbReference>
<reference evidence="2" key="1">
    <citation type="journal article" date="2023" name="Genome Biol. Evol.">
        <title>First Whole Genome Sequence and Flow Cytometry Genome Size Data for the Lichen-Forming Fungus Ramalina farinacea (Ascomycota).</title>
        <authorList>
            <person name="Llewellyn T."/>
            <person name="Mian S."/>
            <person name="Hill R."/>
            <person name="Leitch I.J."/>
            <person name="Gaya E."/>
        </authorList>
    </citation>
    <scope>NUCLEOTIDE SEQUENCE</scope>
    <source>
        <strain evidence="2">LIQ254RAFAR</strain>
    </source>
</reference>
<organism evidence="2 3">
    <name type="scientific">Ramalina farinacea</name>
    <dbReference type="NCBI Taxonomy" id="258253"/>
    <lineage>
        <taxon>Eukaryota</taxon>
        <taxon>Fungi</taxon>
        <taxon>Dikarya</taxon>
        <taxon>Ascomycota</taxon>
        <taxon>Pezizomycotina</taxon>
        <taxon>Lecanoromycetes</taxon>
        <taxon>OSLEUM clade</taxon>
        <taxon>Lecanoromycetidae</taxon>
        <taxon>Lecanorales</taxon>
        <taxon>Lecanorineae</taxon>
        <taxon>Ramalinaceae</taxon>
        <taxon>Ramalina</taxon>
    </lineage>
</organism>
<proteinExistence type="predicted"/>
<protein>
    <submittedName>
        <fullName evidence="2">Uncharacterized protein</fullName>
    </submittedName>
</protein>
<feature type="compositionally biased region" description="Low complexity" evidence="1">
    <location>
        <begin position="322"/>
        <end position="335"/>
    </location>
</feature>
<feature type="compositionally biased region" description="Polar residues" evidence="1">
    <location>
        <begin position="117"/>
        <end position="170"/>
    </location>
</feature>
<dbReference type="EMBL" id="JAPUFD010000005">
    <property type="protein sequence ID" value="MDI1487245.1"/>
    <property type="molecule type" value="Genomic_DNA"/>
</dbReference>
<feature type="compositionally biased region" description="Low complexity" evidence="1">
    <location>
        <begin position="580"/>
        <end position="591"/>
    </location>
</feature>
<feature type="compositionally biased region" description="Polar residues" evidence="1">
    <location>
        <begin position="473"/>
        <end position="491"/>
    </location>
</feature>
<evidence type="ECO:0000313" key="2">
    <source>
        <dbReference type="EMBL" id="MDI1487245.1"/>
    </source>
</evidence>
<evidence type="ECO:0000313" key="3">
    <source>
        <dbReference type="Proteomes" id="UP001161017"/>
    </source>
</evidence>
<feature type="compositionally biased region" description="Polar residues" evidence="1">
    <location>
        <begin position="250"/>
        <end position="263"/>
    </location>
</feature>
<feature type="region of interest" description="Disordered" evidence="1">
    <location>
        <begin position="422"/>
        <end position="449"/>
    </location>
</feature>
<comment type="caution">
    <text evidence="2">The sequence shown here is derived from an EMBL/GenBank/DDBJ whole genome shotgun (WGS) entry which is preliminary data.</text>
</comment>